<keyword evidence="2" id="KW-0012">Acyltransferase</keyword>
<accession>A0A1Q2KY96</accession>
<dbReference type="Pfam" id="PF00583">
    <property type="entry name" value="Acetyltransf_1"/>
    <property type="match status" value="1"/>
</dbReference>
<dbReference type="CDD" id="cd04301">
    <property type="entry name" value="NAT_SF"/>
    <property type="match status" value="1"/>
</dbReference>
<reference evidence="4 5" key="1">
    <citation type="submission" date="2017-02" db="EMBL/GenBank/DDBJ databases">
        <title>The complete genomic sequence of a novel cold adapted crude oil-degrading bacterium Planococcus qaidamina Y42.</title>
        <authorList>
            <person name="Yang R."/>
        </authorList>
    </citation>
    <scope>NUCLEOTIDE SEQUENCE [LARGE SCALE GENOMIC DNA]</scope>
    <source>
        <strain evidence="4 5">Y42</strain>
    </source>
</reference>
<dbReference type="InterPro" id="IPR016181">
    <property type="entry name" value="Acyl_CoA_acyltransferase"/>
</dbReference>
<evidence type="ECO:0000313" key="5">
    <source>
        <dbReference type="Proteomes" id="UP000188184"/>
    </source>
</evidence>
<evidence type="ECO:0000313" key="4">
    <source>
        <dbReference type="EMBL" id="AQQ52767.1"/>
    </source>
</evidence>
<name>A0A1Q2KY96_9BACL</name>
<dbReference type="GO" id="GO:0016747">
    <property type="term" value="F:acyltransferase activity, transferring groups other than amino-acyl groups"/>
    <property type="evidence" value="ECO:0007669"/>
    <property type="project" value="InterPro"/>
</dbReference>
<dbReference type="InterPro" id="IPR000182">
    <property type="entry name" value="GNAT_dom"/>
</dbReference>
<gene>
    <name evidence="4" type="ORF">B0X71_06500</name>
</gene>
<evidence type="ECO:0000256" key="2">
    <source>
        <dbReference type="ARBA" id="ARBA00023315"/>
    </source>
</evidence>
<proteinExistence type="predicted"/>
<dbReference type="InterPro" id="IPR050680">
    <property type="entry name" value="YpeA/RimI_acetyltransf"/>
</dbReference>
<dbReference type="PANTHER" id="PTHR43420">
    <property type="entry name" value="ACETYLTRANSFERASE"/>
    <property type="match status" value="1"/>
</dbReference>
<dbReference type="PROSITE" id="PS51186">
    <property type="entry name" value="GNAT"/>
    <property type="match status" value="1"/>
</dbReference>
<evidence type="ECO:0000259" key="3">
    <source>
        <dbReference type="PROSITE" id="PS51186"/>
    </source>
</evidence>
<sequence length="144" mass="15793">MEIRKPEVSELETILHLTPQAMSEGTLGEVQPTGEETEQLVALILDKGGFYFAAAEDGIKGWILLGTSKDRLTGQRVGFIYELFVLEAFRGQGIGEELMAAGISHFKGEGLTKVRLSVKAGNTAIRLYEKMGFLPNTVTMKMDL</sequence>
<dbReference type="KEGG" id="pmar:B0X71_06500"/>
<dbReference type="OrthoDB" id="156739at2"/>
<feature type="domain" description="N-acetyltransferase" evidence="3">
    <location>
        <begin position="1"/>
        <end position="144"/>
    </location>
</feature>
<dbReference type="SUPFAM" id="SSF55729">
    <property type="entry name" value="Acyl-CoA N-acyltransferases (Nat)"/>
    <property type="match status" value="1"/>
</dbReference>
<protein>
    <submittedName>
        <fullName evidence="4">GNAT family N-acetyltransferase</fullName>
    </submittedName>
</protein>
<organism evidence="4 5">
    <name type="scientific">Planococcus lenghuensis</name>
    <dbReference type="NCBI Taxonomy" id="2213202"/>
    <lineage>
        <taxon>Bacteria</taxon>
        <taxon>Bacillati</taxon>
        <taxon>Bacillota</taxon>
        <taxon>Bacilli</taxon>
        <taxon>Bacillales</taxon>
        <taxon>Caryophanaceae</taxon>
        <taxon>Planococcus</taxon>
    </lineage>
</organism>
<dbReference type="RefSeq" id="WP_077588646.1">
    <property type="nucleotide sequence ID" value="NZ_CP019640.1"/>
</dbReference>
<keyword evidence="1 4" id="KW-0808">Transferase</keyword>
<dbReference type="EMBL" id="CP019640">
    <property type="protein sequence ID" value="AQQ52767.1"/>
    <property type="molecule type" value="Genomic_DNA"/>
</dbReference>
<dbReference type="AlphaFoldDB" id="A0A1Q2KY96"/>
<dbReference type="Gene3D" id="3.40.630.30">
    <property type="match status" value="1"/>
</dbReference>
<evidence type="ECO:0000256" key="1">
    <source>
        <dbReference type="ARBA" id="ARBA00022679"/>
    </source>
</evidence>
<keyword evidence="5" id="KW-1185">Reference proteome</keyword>
<dbReference type="Proteomes" id="UP000188184">
    <property type="component" value="Chromosome"/>
</dbReference>